<keyword evidence="8" id="KW-0784">Thiamine biosynthesis</keyword>
<keyword evidence="5" id="KW-0808">Transferase</keyword>
<evidence type="ECO:0000256" key="8">
    <source>
        <dbReference type="ARBA" id="ARBA00022977"/>
    </source>
</evidence>
<evidence type="ECO:0000256" key="5">
    <source>
        <dbReference type="ARBA" id="ARBA00022679"/>
    </source>
</evidence>
<dbReference type="PANTHER" id="PTHR31528:SF1">
    <property type="entry name" value="4-AMINO-5-HYDROXYMETHYL-2-METHYLPYRIMIDINE PHOSPHATE SYNTHASE THI11-RELATED"/>
    <property type="match status" value="1"/>
</dbReference>
<dbReference type="PANTHER" id="PTHR31528">
    <property type="entry name" value="4-AMINO-5-HYDROXYMETHYL-2-METHYLPYRIMIDINE PHOSPHATE SYNTHASE THI11-RELATED"/>
    <property type="match status" value="1"/>
</dbReference>
<dbReference type="AlphaFoldDB" id="A0A972J9V3"/>
<evidence type="ECO:0000256" key="3">
    <source>
        <dbReference type="ARBA" id="ARBA00009406"/>
    </source>
</evidence>
<accession>A0A972J9V3</accession>
<sequence length="292" mass="32257">MKIDIALEWFLNPDHLPFIAGIELGWFAEAGLVVSLKVPEDHYDGLAAVVSGEIAFACNEPLHMIDAHRPGLKALGCFFETDGGILLQPSGAERLLAGEGIRVASPVAGEITDEIAIEILARWCHLRGASFERDQVVIEAAGFEHLKNLQAGYDAAWLCFANFEGVEARMLGVEAEFVATGEVGLENFSALELFTGERFLAEHRNVVDTVLALVSRGAELCRNDPEEAARLWYAFSGDTPEPLMDEIIRDTCPRLVAPVVRDAERWRAMWRQFESMGMSQVDATAYDRLYAD</sequence>
<evidence type="ECO:0000256" key="7">
    <source>
        <dbReference type="ARBA" id="ARBA00022898"/>
    </source>
</evidence>
<feature type="domain" description="SsuA/THI5-like" evidence="12">
    <location>
        <begin position="12"/>
        <end position="228"/>
    </location>
</feature>
<evidence type="ECO:0000256" key="10">
    <source>
        <dbReference type="ARBA" id="ARBA00033171"/>
    </source>
</evidence>
<evidence type="ECO:0000259" key="12">
    <source>
        <dbReference type="Pfam" id="PF09084"/>
    </source>
</evidence>
<evidence type="ECO:0000256" key="9">
    <source>
        <dbReference type="ARBA" id="ARBA00023004"/>
    </source>
</evidence>
<dbReference type="Gene3D" id="3.40.190.10">
    <property type="entry name" value="Periplasmic binding protein-like II"/>
    <property type="match status" value="2"/>
</dbReference>
<comment type="catalytic activity">
    <reaction evidence="11">
        <text>N(6)-(pyridoxal phosphate)-L-lysyl-[4-amino-5-hydroxymethyl-2-methylpyrimidine phosphate synthase] + L-histidyl-[4-amino-5-hydroxymethyl-2-methylpyrimidine phosphate synthase] + 2 Fe(3+) + 4 H2O = L-lysyl-[4-amino-5-hydroxymethyl-2-methylpyrimidine phosphate synthase] + (2S)-2-amino-5-hydroxy-4-oxopentanoyl-[4-amino-5-hydroxymethyl-2-methylpyrimidine phosphate synthase] + 4-amino-2-methyl-5-(phosphooxymethyl)pyrimidine + 3-oxopropanoate + 2 Fe(2+) + 2 H(+)</text>
        <dbReference type="Rhea" id="RHEA:65756"/>
        <dbReference type="Rhea" id="RHEA-COMP:16892"/>
        <dbReference type="Rhea" id="RHEA-COMP:16893"/>
        <dbReference type="Rhea" id="RHEA-COMP:16894"/>
        <dbReference type="Rhea" id="RHEA-COMP:16895"/>
        <dbReference type="ChEBI" id="CHEBI:15377"/>
        <dbReference type="ChEBI" id="CHEBI:15378"/>
        <dbReference type="ChEBI" id="CHEBI:29033"/>
        <dbReference type="ChEBI" id="CHEBI:29034"/>
        <dbReference type="ChEBI" id="CHEBI:29969"/>
        <dbReference type="ChEBI" id="CHEBI:29979"/>
        <dbReference type="ChEBI" id="CHEBI:33190"/>
        <dbReference type="ChEBI" id="CHEBI:58354"/>
        <dbReference type="ChEBI" id="CHEBI:143915"/>
        <dbReference type="ChEBI" id="CHEBI:157692"/>
    </reaction>
    <physiologicalReaction direction="left-to-right" evidence="11">
        <dbReference type="Rhea" id="RHEA:65757"/>
    </physiologicalReaction>
</comment>
<dbReference type="Pfam" id="PF09084">
    <property type="entry name" value="NMT1"/>
    <property type="match status" value="1"/>
</dbReference>
<dbReference type="GO" id="GO:0046872">
    <property type="term" value="F:metal ion binding"/>
    <property type="evidence" value="ECO:0007669"/>
    <property type="project" value="UniProtKB-KW"/>
</dbReference>
<evidence type="ECO:0000313" key="13">
    <source>
        <dbReference type="EMBL" id="NMG03370.1"/>
    </source>
</evidence>
<keyword evidence="9" id="KW-0408">Iron</keyword>
<keyword evidence="6" id="KW-0479">Metal-binding</keyword>
<dbReference type="InterPro" id="IPR027939">
    <property type="entry name" value="NMT1/THI5"/>
</dbReference>
<dbReference type="Proteomes" id="UP000599523">
    <property type="component" value="Unassembled WGS sequence"/>
</dbReference>
<keyword evidence="14" id="KW-1185">Reference proteome</keyword>
<dbReference type="InterPro" id="IPR015168">
    <property type="entry name" value="SsuA/THI5"/>
</dbReference>
<dbReference type="EMBL" id="WTVM01000053">
    <property type="protein sequence ID" value="NMG03370.1"/>
    <property type="molecule type" value="Genomic_DNA"/>
</dbReference>
<comment type="function">
    <text evidence="1">Responsible for the formation of the pyrimidine heterocycle in the thiamine biosynthesis pathway. Catalyzes the formation of hydroxymethylpyrimidine phosphate (HMP-P) from histidine and pyridoxal phosphate (PLP). The protein uses PLP and the active site histidine to form HMP-P, generating an inactive enzyme. The enzyme can only undergo a single turnover, which suggests it is a suicide enzyme.</text>
</comment>
<organism evidence="13 14">
    <name type="scientific">Azoarcus taiwanensis</name>
    <dbReference type="NCBI Taxonomy" id="666964"/>
    <lineage>
        <taxon>Bacteria</taxon>
        <taxon>Pseudomonadati</taxon>
        <taxon>Pseudomonadota</taxon>
        <taxon>Betaproteobacteria</taxon>
        <taxon>Rhodocyclales</taxon>
        <taxon>Zoogloeaceae</taxon>
        <taxon>Azoarcus</taxon>
    </lineage>
</organism>
<protein>
    <recommendedName>
        <fullName evidence="10">Thiamine pyrimidine synthase</fullName>
    </recommendedName>
</protein>
<proteinExistence type="inferred from homology"/>
<comment type="caution">
    <text evidence="13">The sequence shown here is derived from an EMBL/GenBank/DDBJ whole genome shotgun (WGS) entry which is preliminary data.</text>
</comment>
<comment type="similarity">
    <text evidence="3">Belongs to the NMT1/THI5 family.</text>
</comment>
<evidence type="ECO:0000256" key="4">
    <source>
        <dbReference type="ARBA" id="ARBA00011738"/>
    </source>
</evidence>
<reference evidence="13" key="1">
    <citation type="submission" date="2019-12" db="EMBL/GenBank/DDBJ databases">
        <title>Comparative genomics gives insights into the taxonomy of the Azoarcus-Aromatoleum group and reveals separate origins of nif in the plant-associated Azoarcus and non-plant-associated Aromatoleum sub-groups.</title>
        <authorList>
            <person name="Lafos M."/>
            <person name="Maluk M."/>
            <person name="Batista M."/>
            <person name="Junghare M."/>
            <person name="Carmona M."/>
            <person name="Faoro H."/>
            <person name="Cruz L.M."/>
            <person name="Battistoni F."/>
            <person name="De Souza E."/>
            <person name="Pedrosa F."/>
            <person name="Chen W.-M."/>
            <person name="Poole P.S."/>
            <person name="Dixon R.A."/>
            <person name="James E.K."/>
        </authorList>
    </citation>
    <scope>NUCLEOTIDE SEQUENCE</scope>
    <source>
        <strain evidence="13">NSC3</strain>
    </source>
</reference>
<dbReference type="SUPFAM" id="SSF53850">
    <property type="entry name" value="Periplasmic binding protein-like II"/>
    <property type="match status" value="1"/>
</dbReference>
<gene>
    <name evidence="13" type="ORF">GPA21_10330</name>
</gene>
<comment type="subunit">
    <text evidence="4">Homodimer.</text>
</comment>
<evidence type="ECO:0000256" key="2">
    <source>
        <dbReference type="ARBA" id="ARBA00004948"/>
    </source>
</evidence>
<dbReference type="GO" id="GO:0016740">
    <property type="term" value="F:transferase activity"/>
    <property type="evidence" value="ECO:0007669"/>
    <property type="project" value="UniProtKB-KW"/>
</dbReference>
<name>A0A972J9V3_9RHOO</name>
<evidence type="ECO:0000256" key="1">
    <source>
        <dbReference type="ARBA" id="ARBA00003469"/>
    </source>
</evidence>
<comment type="pathway">
    <text evidence="2">Cofactor biosynthesis; thiamine diphosphate biosynthesis.</text>
</comment>
<keyword evidence="7" id="KW-0663">Pyridoxal phosphate</keyword>
<dbReference type="GO" id="GO:0009228">
    <property type="term" value="P:thiamine biosynthetic process"/>
    <property type="evidence" value="ECO:0007669"/>
    <property type="project" value="UniProtKB-KW"/>
</dbReference>
<evidence type="ECO:0000256" key="11">
    <source>
        <dbReference type="ARBA" id="ARBA00048179"/>
    </source>
</evidence>
<evidence type="ECO:0000256" key="6">
    <source>
        <dbReference type="ARBA" id="ARBA00022723"/>
    </source>
</evidence>
<evidence type="ECO:0000313" key="14">
    <source>
        <dbReference type="Proteomes" id="UP000599523"/>
    </source>
</evidence>
<dbReference type="RefSeq" id="WP_168988122.1">
    <property type="nucleotide sequence ID" value="NZ_CAWPHM010000279.1"/>
</dbReference>